<accession>A0A6P8Z341</accession>
<feature type="compositionally biased region" description="Low complexity" evidence="7">
    <location>
        <begin position="479"/>
        <end position="495"/>
    </location>
</feature>
<dbReference type="Pfam" id="PF16099">
    <property type="entry name" value="RMI1_C"/>
    <property type="match status" value="1"/>
</dbReference>
<dbReference type="PANTHER" id="PTHR14790:SF15">
    <property type="entry name" value="RECQ-MEDIATED GENOME INSTABILITY PROTEIN 1"/>
    <property type="match status" value="1"/>
</dbReference>
<dbReference type="GO" id="GO:0031422">
    <property type="term" value="C:RecQ family helicase-topoisomerase III complex"/>
    <property type="evidence" value="ECO:0007669"/>
    <property type="project" value="TreeGrafter"/>
</dbReference>
<dbReference type="GO" id="GO:0016604">
    <property type="term" value="C:nuclear body"/>
    <property type="evidence" value="ECO:0007669"/>
    <property type="project" value="TreeGrafter"/>
</dbReference>
<dbReference type="GO" id="GO:0000724">
    <property type="term" value="P:double-strand break repair via homologous recombination"/>
    <property type="evidence" value="ECO:0007669"/>
    <property type="project" value="TreeGrafter"/>
</dbReference>
<gene>
    <name evidence="12" type="primary">LOC117647064</name>
</gene>
<keyword evidence="11" id="KW-1185">Reference proteome</keyword>
<feature type="compositionally biased region" description="Polar residues" evidence="7">
    <location>
        <begin position="263"/>
        <end position="279"/>
    </location>
</feature>
<dbReference type="InterPro" id="IPR013894">
    <property type="entry name" value="RMI1_OB"/>
</dbReference>
<dbReference type="FunFam" id="2.40.50.770:FF:000002">
    <property type="entry name" value="recQ-mediated genome instability protein 1"/>
    <property type="match status" value="1"/>
</dbReference>
<dbReference type="GO" id="GO:0006260">
    <property type="term" value="P:DNA replication"/>
    <property type="evidence" value="ECO:0007669"/>
    <property type="project" value="UniProtKB-KW"/>
</dbReference>
<feature type="compositionally biased region" description="Polar residues" evidence="7">
    <location>
        <begin position="363"/>
        <end position="381"/>
    </location>
</feature>
<evidence type="ECO:0000259" key="10">
    <source>
        <dbReference type="Pfam" id="PF21000"/>
    </source>
</evidence>
<dbReference type="InterPro" id="IPR042470">
    <property type="entry name" value="RMI1_N_C_sf"/>
</dbReference>
<dbReference type="OrthoDB" id="341511at2759"/>
<feature type="domain" description="RMI1 N-terminal" evidence="10">
    <location>
        <begin position="22"/>
        <end position="62"/>
    </location>
</feature>
<evidence type="ECO:0000256" key="2">
    <source>
        <dbReference type="ARBA" id="ARBA00006395"/>
    </source>
</evidence>
<evidence type="ECO:0000313" key="12">
    <source>
        <dbReference type="RefSeq" id="XP_034244450.1"/>
    </source>
</evidence>
<evidence type="ECO:0000313" key="11">
    <source>
        <dbReference type="Proteomes" id="UP000515158"/>
    </source>
</evidence>
<dbReference type="Gene3D" id="1.10.8.1020">
    <property type="entry name" value="RecQ-mediated genome instability protein 1, N-terminal domain"/>
    <property type="match status" value="1"/>
</dbReference>
<dbReference type="Pfam" id="PF21000">
    <property type="entry name" value="RMI1_N_N"/>
    <property type="match status" value="1"/>
</dbReference>
<dbReference type="GO" id="GO:0000166">
    <property type="term" value="F:nucleotide binding"/>
    <property type="evidence" value="ECO:0007669"/>
    <property type="project" value="InterPro"/>
</dbReference>
<comment type="function">
    <text evidence="6">Essential component of the RMI complex, a complex that plays an important role in the processing of homologous recombination intermediates to limit DNA crossover formation in cells. Promotes TOP3A binding to double Holliday junctions (DHJ) and hence stimulates TOP3A-mediated dissolution. Required for BLM phosphorylation during mitosis. Within the BLM complex, required for BLM and TOP3A stability.</text>
</comment>
<evidence type="ECO:0000256" key="6">
    <source>
        <dbReference type="ARBA" id="ARBA00024977"/>
    </source>
</evidence>
<dbReference type="InterPro" id="IPR032199">
    <property type="entry name" value="RMI1_C"/>
</dbReference>
<comment type="subcellular location">
    <subcellularLocation>
        <location evidence="1">Nucleus</location>
    </subcellularLocation>
</comment>
<proteinExistence type="inferred from homology"/>
<feature type="region of interest" description="Disordered" evidence="7">
    <location>
        <begin position="472"/>
        <end position="495"/>
    </location>
</feature>
<evidence type="ECO:0000256" key="3">
    <source>
        <dbReference type="ARBA" id="ARBA00018987"/>
    </source>
</evidence>
<feature type="region of interest" description="Disordered" evidence="7">
    <location>
        <begin position="216"/>
        <end position="381"/>
    </location>
</feature>
<dbReference type="InterPro" id="IPR044881">
    <property type="entry name" value="RMI1_N_N_sf"/>
</dbReference>
<evidence type="ECO:0000256" key="1">
    <source>
        <dbReference type="ARBA" id="ARBA00004123"/>
    </source>
</evidence>
<dbReference type="SMART" id="SM01161">
    <property type="entry name" value="DUF1767"/>
    <property type="match status" value="1"/>
</dbReference>
<feature type="domain" description="RecQ mediated genome instability protein 1 OB-fold" evidence="8">
    <location>
        <begin position="68"/>
        <end position="200"/>
    </location>
</feature>
<evidence type="ECO:0000256" key="5">
    <source>
        <dbReference type="ARBA" id="ARBA00023242"/>
    </source>
</evidence>
<feature type="compositionally biased region" description="Polar residues" evidence="7">
    <location>
        <begin position="303"/>
        <end position="323"/>
    </location>
</feature>
<keyword evidence="4" id="KW-0235">DNA replication</keyword>
<feature type="domain" description="RecQ-mediated genome instability protein 1 C-terminal OB-fold" evidence="9">
    <location>
        <begin position="522"/>
        <end position="656"/>
    </location>
</feature>
<protein>
    <recommendedName>
        <fullName evidence="3">RecQ-mediated genome instability protein 1</fullName>
    </recommendedName>
</protein>
<sequence>MSENGRDLAATLAALKSHGCHVNRDWLTECVNFFRSENNRYSPKDLEKFVFDQWLLGDLREIASSGSLPPNLSNILKTTVEGKMACQIESCIDIGHSAYNQMQRVRKEDVGNSQIDENKEYQQSWEPKSNRCLQFTLCDGVQTIKAIEYKFISLLKTDMIPGLKILLHGPIECRRGVLLLEEKHVTILGGEVDALAIVNAYENELAKKLNIPANPDPYNMTARPTVPQVQPQPLPPPAQQPGQQHQPPQANQRAPQITDNRRQQNQPTPHANQRVLQITDNRRPQNKPRTARASEQPKKLVQSALSWSNQPRPAQANPSQSPSLEFAGNDEDFMNIPLDPADWAEEMNYESAPTQRRKPDEINSASKSSTSNWGTGNANRSTCATSSAAEFLNEFDESDEALLLQAEASLVESSVSSLAQNEIKGFKSNATQKNAGSSVPIIQKNTKEEAVSSKRLASSALPEECLRKPLFAKRRKETSSSQEVTSSTDATSTDTSYLAPDLLDFDDPAETSNSIPISLPPQPFVYLSQINQSKVSVIYRVKAAVITVIEKLSISQDKWKLSAKISDGSANVVVKFSNEVLEELFGMTAVALNEMKKEVVKQPEKKEIMKKKLEKAQCRLINLNCLLDLKMCGEEQPLVVGFEDISSSTISALKNRHTLLNS</sequence>
<reference evidence="12" key="1">
    <citation type="submission" date="2025-08" db="UniProtKB">
        <authorList>
            <consortium name="RefSeq"/>
        </authorList>
    </citation>
    <scope>IDENTIFICATION</scope>
    <source>
        <tissue evidence="12">Total insect</tissue>
    </source>
</reference>
<name>A0A6P8Z341_THRPL</name>
<dbReference type="AlphaFoldDB" id="A0A6P8Z341"/>
<dbReference type="GeneID" id="117647064"/>
<dbReference type="InterPro" id="IPR049363">
    <property type="entry name" value="RMI1_N"/>
</dbReference>
<evidence type="ECO:0000259" key="8">
    <source>
        <dbReference type="Pfam" id="PF08585"/>
    </source>
</evidence>
<dbReference type="RefSeq" id="XP_034244450.1">
    <property type="nucleotide sequence ID" value="XM_034388559.1"/>
</dbReference>
<evidence type="ECO:0000256" key="4">
    <source>
        <dbReference type="ARBA" id="ARBA00022705"/>
    </source>
</evidence>
<dbReference type="Gene3D" id="2.40.50.770">
    <property type="entry name" value="RecQ-mediated genome instability protein Rmi1, C-terminal domain"/>
    <property type="match status" value="1"/>
</dbReference>
<dbReference type="InParanoid" id="A0A6P8Z341"/>
<dbReference type="Proteomes" id="UP000515158">
    <property type="component" value="Unplaced"/>
</dbReference>
<dbReference type="Pfam" id="PF08585">
    <property type="entry name" value="RMI1_N_C"/>
    <property type="match status" value="1"/>
</dbReference>
<dbReference type="Gene3D" id="2.40.50.510">
    <property type="match status" value="1"/>
</dbReference>
<dbReference type="GO" id="GO:0000712">
    <property type="term" value="P:resolution of meiotic recombination intermediates"/>
    <property type="evidence" value="ECO:0007669"/>
    <property type="project" value="TreeGrafter"/>
</dbReference>
<feature type="compositionally biased region" description="Pro residues" evidence="7">
    <location>
        <begin position="230"/>
        <end position="239"/>
    </location>
</feature>
<evidence type="ECO:0000259" key="9">
    <source>
        <dbReference type="Pfam" id="PF16099"/>
    </source>
</evidence>
<organism evidence="12">
    <name type="scientific">Thrips palmi</name>
    <name type="common">Melon thrips</name>
    <dbReference type="NCBI Taxonomy" id="161013"/>
    <lineage>
        <taxon>Eukaryota</taxon>
        <taxon>Metazoa</taxon>
        <taxon>Ecdysozoa</taxon>
        <taxon>Arthropoda</taxon>
        <taxon>Hexapoda</taxon>
        <taxon>Insecta</taxon>
        <taxon>Pterygota</taxon>
        <taxon>Neoptera</taxon>
        <taxon>Paraneoptera</taxon>
        <taxon>Thysanoptera</taxon>
        <taxon>Terebrantia</taxon>
        <taxon>Thripoidea</taxon>
        <taxon>Thripidae</taxon>
        <taxon>Thrips</taxon>
    </lineage>
</organism>
<dbReference type="PANTHER" id="PTHR14790">
    <property type="entry name" value="RECQ-MEDIATED GENOME INSTABILITY PROTEIN 1 RMI1"/>
    <property type="match status" value="1"/>
</dbReference>
<feature type="compositionally biased region" description="Low complexity" evidence="7">
    <location>
        <begin position="240"/>
        <end position="256"/>
    </location>
</feature>
<keyword evidence="5" id="KW-0539">Nucleus</keyword>
<comment type="similarity">
    <text evidence="2">Belongs to the RMI1 family.</text>
</comment>
<dbReference type="KEGG" id="tpal:117647064"/>
<evidence type="ECO:0000256" key="7">
    <source>
        <dbReference type="SAM" id="MobiDB-lite"/>
    </source>
</evidence>